<feature type="binding site" evidence="5 7">
    <location>
        <position position="139"/>
    </location>
    <ligand>
        <name>substrate</name>
    </ligand>
</feature>
<comment type="function">
    <text evidence="5">Catalyzes the interconversion of L-alanine and D-alanine. May also act on other amino acids.</text>
</comment>
<gene>
    <name evidence="9" type="ORF">EV146_12224</name>
</gene>
<accession>A0A4R2AWI2</accession>
<dbReference type="FunFam" id="2.40.37.10:FF:000006">
    <property type="entry name" value="Alanine racemase"/>
    <property type="match status" value="1"/>
</dbReference>
<dbReference type="EMBL" id="SLVV01000022">
    <property type="protein sequence ID" value="TCN18005.1"/>
    <property type="molecule type" value="Genomic_DNA"/>
</dbReference>
<keyword evidence="4 5" id="KW-0413">Isomerase</keyword>
<reference evidence="9 10" key="1">
    <citation type="journal article" date="2015" name="Stand. Genomic Sci.">
        <title>Genomic Encyclopedia of Bacterial and Archaeal Type Strains, Phase III: the genomes of soil and plant-associated and newly described type strains.</title>
        <authorList>
            <person name="Whitman W.B."/>
            <person name="Woyke T."/>
            <person name="Klenk H.P."/>
            <person name="Zhou Y."/>
            <person name="Lilburn T.G."/>
            <person name="Beck B.J."/>
            <person name="De Vos P."/>
            <person name="Vandamme P."/>
            <person name="Eisen J.A."/>
            <person name="Garrity G."/>
            <person name="Hugenholtz P."/>
            <person name="Kyrpides N.C."/>
        </authorList>
    </citation>
    <scope>NUCLEOTIDE SEQUENCE [LARGE SCALE GENOMIC DNA]</scope>
    <source>
        <strain evidence="9 10">CV53</strain>
    </source>
</reference>
<dbReference type="RefSeq" id="WP_132011475.1">
    <property type="nucleotide sequence ID" value="NZ_JABUHM010000022.1"/>
</dbReference>
<dbReference type="GO" id="GO:0008784">
    <property type="term" value="F:alanine racemase activity"/>
    <property type="evidence" value="ECO:0007669"/>
    <property type="project" value="UniProtKB-UniRule"/>
</dbReference>
<dbReference type="InterPro" id="IPR011079">
    <property type="entry name" value="Ala_racemase_C"/>
</dbReference>
<keyword evidence="10" id="KW-1185">Reference proteome</keyword>
<name>A0A4R2AWI2_9BACI</name>
<dbReference type="SUPFAM" id="SSF51419">
    <property type="entry name" value="PLP-binding barrel"/>
    <property type="match status" value="1"/>
</dbReference>
<evidence type="ECO:0000256" key="2">
    <source>
        <dbReference type="ARBA" id="ARBA00001933"/>
    </source>
</evidence>
<dbReference type="InterPro" id="IPR020622">
    <property type="entry name" value="Ala_racemase_pyridoxalP-BS"/>
</dbReference>
<feature type="active site" description="Proton acceptor; specific for L-alanine" evidence="5">
    <location>
        <position position="268"/>
    </location>
</feature>
<evidence type="ECO:0000259" key="8">
    <source>
        <dbReference type="SMART" id="SM01005"/>
    </source>
</evidence>
<dbReference type="GO" id="GO:0009252">
    <property type="term" value="P:peptidoglycan biosynthetic process"/>
    <property type="evidence" value="ECO:0007669"/>
    <property type="project" value="TreeGrafter"/>
</dbReference>
<dbReference type="NCBIfam" id="TIGR00492">
    <property type="entry name" value="alr"/>
    <property type="match status" value="1"/>
</dbReference>
<comment type="caution">
    <text evidence="9">The sequence shown here is derived from an EMBL/GenBank/DDBJ whole genome shotgun (WGS) entry which is preliminary data.</text>
</comment>
<dbReference type="Pfam" id="PF01168">
    <property type="entry name" value="Ala_racemase_N"/>
    <property type="match status" value="1"/>
</dbReference>
<dbReference type="PROSITE" id="PS00395">
    <property type="entry name" value="ALANINE_RACEMASE"/>
    <property type="match status" value="1"/>
</dbReference>
<dbReference type="UniPathway" id="UPA00042">
    <property type="reaction ID" value="UER00497"/>
</dbReference>
<evidence type="ECO:0000256" key="1">
    <source>
        <dbReference type="ARBA" id="ARBA00000316"/>
    </source>
</evidence>
<evidence type="ECO:0000256" key="7">
    <source>
        <dbReference type="PIRSR" id="PIRSR600821-52"/>
    </source>
</evidence>
<comment type="pathway">
    <text evidence="5">Amino-acid biosynthesis; D-alanine biosynthesis; D-alanine from L-alanine: step 1/1.</text>
</comment>
<keyword evidence="3 5" id="KW-0663">Pyridoxal phosphate</keyword>
<dbReference type="InterPro" id="IPR029066">
    <property type="entry name" value="PLP-binding_barrel"/>
</dbReference>
<evidence type="ECO:0000256" key="4">
    <source>
        <dbReference type="ARBA" id="ARBA00023235"/>
    </source>
</evidence>
<feature type="domain" description="Alanine racemase C-terminal" evidence="8">
    <location>
        <begin position="247"/>
        <end position="372"/>
    </location>
</feature>
<dbReference type="HAMAP" id="MF_01201">
    <property type="entry name" value="Ala_racemase"/>
    <property type="match status" value="1"/>
</dbReference>
<dbReference type="Gene3D" id="3.20.20.10">
    <property type="entry name" value="Alanine racemase"/>
    <property type="match status" value="1"/>
</dbReference>
<dbReference type="PANTHER" id="PTHR30511">
    <property type="entry name" value="ALANINE RACEMASE"/>
    <property type="match status" value="1"/>
</dbReference>
<comment type="catalytic activity">
    <reaction evidence="1 5">
        <text>L-alanine = D-alanine</text>
        <dbReference type="Rhea" id="RHEA:20249"/>
        <dbReference type="ChEBI" id="CHEBI:57416"/>
        <dbReference type="ChEBI" id="CHEBI:57972"/>
        <dbReference type="EC" id="5.1.1.1"/>
    </reaction>
</comment>
<dbReference type="Pfam" id="PF00842">
    <property type="entry name" value="Ala_racemase_C"/>
    <property type="match status" value="1"/>
</dbReference>
<dbReference type="PRINTS" id="PR00992">
    <property type="entry name" value="ALARACEMASE"/>
</dbReference>
<comment type="cofactor">
    <cofactor evidence="2 5 6">
        <name>pyridoxal 5'-phosphate</name>
        <dbReference type="ChEBI" id="CHEBI:597326"/>
    </cofactor>
</comment>
<protein>
    <recommendedName>
        <fullName evidence="5">Alanine racemase</fullName>
        <ecNumber evidence="5">5.1.1.1</ecNumber>
    </recommendedName>
</protein>
<dbReference type="GO" id="GO:0005829">
    <property type="term" value="C:cytosol"/>
    <property type="evidence" value="ECO:0007669"/>
    <property type="project" value="TreeGrafter"/>
</dbReference>
<dbReference type="Proteomes" id="UP000295689">
    <property type="component" value="Unassembled WGS sequence"/>
</dbReference>
<dbReference type="PANTHER" id="PTHR30511:SF0">
    <property type="entry name" value="ALANINE RACEMASE, CATABOLIC-RELATED"/>
    <property type="match status" value="1"/>
</dbReference>
<evidence type="ECO:0000256" key="6">
    <source>
        <dbReference type="PIRSR" id="PIRSR600821-50"/>
    </source>
</evidence>
<evidence type="ECO:0000256" key="5">
    <source>
        <dbReference type="HAMAP-Rule" id="MF_01201"/>
    </source>
</evidence>
<evidence type="ECO:0000256" key="3">
    <source>
        <dbReference type="ARBA" id="ARBA00022898"/>
    </source>
</evidence>
<organism evidence="9 10">
    <name type="scientific">Mesobacillus foraminis</name>
    <dbReference type="NCBI Taxonomy" id="279826"/>
    <lineage>
        <taxon>Bacteria</taxon>
        <taxon>Bacillati</taxon>
        <taxon>Bacillota</taxon>
        <taxon>Bacilli</taxon>
        <taxon>Bacillales</taxon>
        <taxon>Bacillaceae</taxon>
        <taxon>Mesobacillus</taxon>
    </lineage>
</organism>
<dbReference type="Gene3D" id="2.40.37.10">
    <property type="entry name" value="Lyase, Ornithine Decarboxylase, Chain A, domain 1"/>
    <property type="match status" value="1"/>
</dbReference>
<evidence type="ECO:0000313" key="10">
    <source>
        <dbReference type="Proteomes" id="UP000295689"/>
    </source>
</evidence>
<dbReference type="AlphaFoldDB" id="A0A4R2AWI2"/>
<feature type="binding site" evidence="5 7">
    <location>
        <position position="315"/>
    </location>
    <ligand>
        <name>substrate</name>
    </ligand>
</feature>
<dbReference type="InterPro" id="IPR009006">
    <property type="entry name" value="Ala_racemase/Decarboxylase_C"/>
</dbReference>
<dbReference type="EC" id="5.1.1.1" evidence="5"/>
<proteinExistence type="inferred from homology"/>
<dbReference type="SUPFAM" id="SSF50621">
    <property type="entry name" value="Alanine racemase C-terminal domain-like"/>
    <property type="match status" value="1"/>
</dbReference>
<evidence type="ECO:0000313" key="9">
    <source>
        <dbReference type="EMBL" id="TCN18005.1"/>
    </source>
</evidence>
<dbReference type="GO" id="GO:0030170">
    <property type="term" value="F:pyridoxal phosphate binding"/>
    <property type="evidence" value="ECO:0007669"/>
    <property type="project" value="UniProtKB-UniRule"/>
</dbReference>
<dbReference type="FunFam" id="3.20.20.10:FF:000002">
    <property type="entry name" value="Alanine racemase"/>
    <property type="match status" value="1"/>
</dbReference>
<feature type="modified residue" description="N6-(pyridoxal phosphate)lysine" evidence="5 6">
    <location>
        <position position="42"/>
    </location>
</feature>
<comment type="similarity">
    <text evidence="5">Belongs to the alanine racemase family.</text>
</comment>
<dbReference type="SMART" id="SM01005">
    <property type="entry name" value="Ala_racemase_C"/>
    <property type="match status" value="1"/>
</dbReference>
<dbReference type="CDD" id="cd00430">
    <property type="entry name" value="PLPDE_III_AR"/>
    <property type="match status" value="1"/>
</dbReference>
<feature type="active site" description="Proton acceptor; specific for D-alanine" evidence="5">
    <location>
        <position position="42"/>
    </location>
</feature>
<dbReference type="GO" id="GO:0030632">
    <property type="term" value="P:D-alanine biosynthetic process"/>
    <property type="evidence" value="ECO:0007669"/>
    <property type="project" value="UniProtKB-UniRule"/>
</dbReference>
<dbReference type="InterPro" id="IPR001608">
    <property type="entry name" value="Ala_racemase_N"/>
</dbReference>
<sequence length="387" mass="42826">MVEQGCFYRDTWAEVNLDCIAANVRGVKENLPEDVQIMAVVKANAYGHGDIQIAKAALKAGASILAVAFLDEALSLRGKGINEPILVLGASRPEDVNLAADNSITLTVFQLDWLQKAREFLHPGSQLSLHIKLDTGMGRIGMRETEELISTEAAIAEDSRLRLDGIFTHFATADELETGYFKQQLERFEEMVSVLKKRPRLVHSSNSAAALRFRSARFNAVRLGIVMYGLTPSQEIKPELPIKLNEAFSLHSRLVHVKKLKKGEKVSYGATYEAKEDEWIGTLPIGYADGWIRSLGGQEVLVEGIRAPIVGRICMDQCMIRLPFEIPAGTMVTLIGKQQADMVSVDEIAKKLETINYEVPCLISARVPRIYKEHGETVGLINPLVTK</sequence>
<dbReference type="InterPro" id="IPR000821">
    <property type="entry name" value="Ala_racemase"/>
</dbReference>